<sequence length="51" mass="5925">FLPEILLEMFPSNGIRMSNILAMILVVKRLRSNLKKTSLIPSLLKQMIRRT</sequence>
<gene>
    <name evidence="1" type="ORF">KI387_036810</name>
</gene>
<dbReference type="AlphaFoldDB" id="A0AA38KU68"/>
<protein>
    <submittedName>
        <fullName evidence="1">Uncharacterized protein</fullName>
    </submittedName>
</protein>
<evidence type="ECO:0000313" key="1">
    <source>
        <dbReference type="EMBL" id="KAH9308899.1"/>
    </source>
</evidence>
<dbReference type="EMBL" id="JAHRHJ020000007">
    <property type="protein sequence ID" value="KAH9308899.1"/>
    <property type="molecule type" value="Genomic_DNA"/>
</dbReference>
<proteinExistence type="predicted"/>
<feature type="non-terminal residue" evidence="1">
    <location>
        <position position="1"/>
    </location>
</feature>
<feature type="non-terminal residue" evidence="1">
    <location>
        <position position="51"/>
    </location>
</feature>
<name>A0AA38KU68_TAXCH</name>
<reference evidence="1 2" key="1">
    <citation type="journal article" date="2021" name="Nat. Plants">
        <title>The Taxus genome provides insights into paclitaxel biosynthesis.</title>
        <authorList>
            <person name="Xiong X."/>
            <person name="Gou J."/>
            <person name="Liao Q."/>
            <person name="Li Y."/>
            <person name="Zhou Q."/>
            <person name="Bi G."/>
            <person name="Li C."/>
            <person name="Du R."/>
            <person name="Wang X."/>
            <person name="Sun T."/>
            <person name="Guo L."/>
            <person name="Liang H."/>
            <person name="Lu P."/>
            <person name="Wu Y."/>
            <person name="Zhang Z."/>
            <person name="Ro D.K."/>
            <person name="Shang Y."/>
            <person name="Huang S."/>
            <person name="Yan J."/>
        </authorList>
    </citation>
    <scope>NUCLEOTIDE SEQUENCE [LARGE SCALE GENOMIC DNA]</scope>
    <source>
        <strain evidence="1">Ta-2019</strain>
    </source>
</reference>
<organism evidence="1 2">
    <name type="scientific">Taxus chinensis</name>
    <name type="common">Chinese yew</name>
    <name type="synonym">Taxus wallichiana var. chinensis</name>
    <dbReference type="NCBI Taxonomy" id="29808"/>
    <lineage>
        <taxon>Eukaryota</taxon>
        <taxon>Viridiplantae</taxon>
        <taxon>Streptophyta</taxon>
        <taxon>Embryophyta</taxon>
        <taxon>Tracheophyta</taxon>
        <taxon>Spermatophyta</taxon>
        <taxon>Pinopsida</taxon>
        <taxon>Pinidae</taxon>
        <taxon>Conifers II</taxon>
        <taxon>Cupressales</taxon>
        <taxon>Taxaceae</taxon>
        <taxon>Taxus</taxon>
    </lineage>
</organism>
<keyword evidence="2" id="KW-1185">Reference proteome</keyword>
<comment type="caution">
    <text evidence="1">The sequence shown here is derived from an EMBL/GenBank/DDBJ whole genome shotgun (WGS) entry which is preliminary data.</text>
</comment>
<dbReference type="Proteomes" id="UP000824469">
    <property type="component" value="Unassembled WGS sequence"/>
</dbReference>
<evidence type="ECO:0000313" key="2">
    <source>
        <dbReference type="Proteomes" id="UP000824469"/>
    </source>
</evidence>
<accession>A0AA38KU68</accession>